<keyword evidence="5" id="KW-0408">Iron</keyword>
<dbReference type="EMBL" id="JANKHH010000003">
    <property type="protein sequence ID" value="MCR2833105.1"/>
    <property type="molecule type" value="Genomic_DNA"/>
</dbReference>
<evidence type="ECO:0000256" key="6">
    <source>
        <dbReference type="SAM" id="SignalP"/>
    </source>
</evidence>
<evidence type="ECO:0000313" key="8">
    <source>
        <dbReference type="Proteomes" id="UP001206067"/>
    </source>
</evidence>
<proteinExistence type="predicted"/>
<dbReference type="RefSeq" id="WP_257594875.1">
    <property type="nucleotide sequence ID" value="NZ_JANKHH010000003.1"/>
</dbReference>
<reference evidence="7 8" key="1">
    <citation type="submission" date="2022-08" db="EMBL/GenBank/DDBJ databases">
        <title>Polyphasic taxonomy analysis of Qipengyuania sp.RS5-5.</title>
        <authorList>
            <person name="Xamxidin M."/>
            <person name="Wu M."/>
        </authorList>
    </citation>
    <scope>NUCLEOTIDE SEQUENCE [LARGE SCALE GENOMIC DNA]</scope>
    <source>
        <strain evidence="7 8">RS5-5</strain>
    </source>
</reference>
<dbReference type="InterPro" id="IPR002321">
    <property type="entry name" value="Cyt_c_II"/>
</dbReference>
<keyword evidence="1" id="KW-0813">Transport</keyword>
<keyword evidence="3" id="KW-0479">Metal-binding</keyword>
<feature type="chain" id="PRO_5045052375" evidence="6">
    <location>
        <begin position="25"/>
        <end position="154"/>
    </location>
</feature>
<dbReference type="InterPro" id="IPR010980">
    <property type="entry name" value="Cyt_c/b562"/>
</dbReference>
<dbReference type="Proteomes" id="UP001206067">
    <property type="component" value="Unassembled WGS sequence"/>
</dbReference>
<protein>
    <submittedName>
        <fullName evidence="7">Cytochrome c</fullName>
    </submittedName>
</protein>
<dbReference type="InterPro" id="IPR012127">
    <property type="entry name" value="Cyt_c_prime"/>
</dbReference>
<keyword evidence="4" id="KW-0249">Electron transport</keyword>
<gene>
    <name evidence="7" type="ORF">NSO95_04040</name>
</gene>
<feature type="signal peptide" evidence="6">
    <location>
        <begin position="1"/>
        <end position="24"/>
    </location>
</feature>
<evidence type="ECO:0000256" key="1">
    <source>
        <dbReference type="ARBA" id="ARBA00022448"/>
    </source>
</evidence>
<dbReference type="PIRSF" id="PIRSF000027">
    <property type="entry name" value="Cytc_c_prime"/>
    <property type="match status" value="1"/>
</dbReference>
<organism evidence="7 8">
    <name type="scientific">Parerythrobacter lacustris</name>
    <dbReference type="NCBI Taxonomy" id="2969984"/>
    <lineage>
        <taxon>Bacteria</taxon>
        <taxon>Pseudomonadati</taxon>
        <taxon>Pseudomonadota</taxon>
        <taxon>Alphaproteobacteria</taxon>
        <taxon>Sphingomonadales</taxon>
        <taxon>Erythrobacteraceae</taxon>
        <taxon>Parerythrobacter</taxon>
    </lineage>
</organism>
<evidence type="ECO:0000256" key="2">
    <source>
        <dbReference type="ARBA" id="ARBA00022617"/>
    </source>
</evidence>
<accession>A0ABT1XN82</accession>
<dbReference type="Pfam" id="PF01322">
    <property type="entry name" value="Cytochrom_C_2"/>
    <property type="match status" value="1"/>
</dbReference>
<sequence length="154" mass="15881">MRKFVPAFALAALSLATGSQLVLAHEDHVVTHDPLVEARKGGMTMMVPTLTAVGRAAEGEGSVARAAFPASGLASFARSLPALFGPDTDGTTGSAALPAIWEDEAGFAAQVAEFQSATAALEAAARADDRESFTAALDRTKASCQSCHEAYRAE</sequence>
<evidence type="ECO:0000256" key="5">
    <source>
        <dbReference type="ARBA" id="ARBA00023004"/>
    </source>
</evidence>
<dbReference type="PROSITE" id="PS51009">
    <property type="entry name" value="CYTCII"/>
    <property type="match status" value="1"/>
</dbReference>
<dbReference type="SUPFAM" id="SSF47175">
    <property type="entry name" value="Cytochromes"/>
    <property type="match status" value="1"/>
</dbReference>
<dbReference type="Gene3D" id="1.20.120.10">
    <property type="entry name" value="Cytochrome c/b562"/>
    <property type="match status" value="1"/>
</dbReference>
<keyword evidence="8" id="KW-1185">Reference proteome</keyword>
<evidence type="ECO:0000256" key="3">
    <source>
        <dbReference type="ARBA" id="ARBA00022723"/>
    </source>
</evidence>
<keyword evidence="2" id="KW-0349">Heme</keyword>
<keyword evidence="6" id="KW-0732">Signal</keyword>
<name>A0ABT1XN82_9SPHN</name>
<comment type="caution">
    <text evidence="7">The sequence shown here is derived from an EMBL/GenBank/DDBJ whole genome shotgun (WGS) entry which is preliminary data.</text>
</comment>
<evidence type="ECO:0000256" key="4">
    <source>
        <dbReference type="ARBA" id="ARBA00022982"/>
    </source>
</evidence>
<evidence type="ECO:0000313" key="7">
    <source>
        <dbReference type="EMBL" id="MCR2833105.1"/>
    </source>
</evidence>